<dbReference type="OrthoDB" id="5371837at2759"/>
<organism evidence="2 3">
    <name type="scientific">Ceutorhynchus assimilis</name>
    <name type="common">cabbage seed weevil</name>
    <dbReference type="NCBI Taxonomy" id="467358"/>
    <lineage>
        <taxon>Eukaryota</taxon>
        <taxon>Metazoa</taxon>
        <taxon>Ecdysozoa</taxon>
        <taxon>Arthropoda</taxon>
        <taxon>Hexapoda</taxon>
        <taxon>Insecta</taxon>
        <taxon>Pterygota</taxon>
        <taxon>Neoptera</taxon>
        <taxon>Endopterygota</taxon>
        <taxon>Coleoptera</taxon>
        <taxon>Polyphaga</taxon>
        <taxon>Cucujiformia</taxon>
        <taxon>Curculionidae</taxon>
        <taxon>Ceutorhynchinae</taxon>
        <taxon>Ceutorhynchus</taxon>
    </lineage>
</organism>
<gene>
    <name evidence="2" type="ORF">CEUTPL_LOCUS12854</name>
</gene>
<dbReference type="AlphaFoldDB" id="A0A9N9QSJ3"/>
<feature type="region of interest" description="Disordered" evidence="1">
    <location>
        <begin position="274"/>
        <end position="293"/>
    </location>
</feature>
<feature type="compositionally biased region" description="Basic and acidic residues" evidence="1">
    <location>
        <begin position="63"/>
        <end position="92"/>
    </location>
</feature>
<evidence type="ECO:0000256" key="1">
    <source>
        <dbReference type="SAM" id="MobiDB-lite"/>
    </source>
</evidence>
<feature type="compositionally biased region" description="Basic and acidic residues" evidence="1">
    <location>
        <begin position="274"/>
        <end position="283"/>
    </location>
</feature>
<proteinExistence type="predicted"/>
<feature type="region of interest" description="Disordered" evidence="1">
    <location>
        <begin position="55"/>
        <end position="134"/>
    </location>
</feature>
<name>A0A9N9QSJ3_9CUCU</name>
<reference evidence="2" key="1">
    <citation type="submission" date="2022-01" db="EMBL/GenBank/DDBJ databases">
        <authorList>
            <person name="King R."/>
        </authorList>
    </citation>
    <scope>NUCLEOTIDE SEQUENCE</scope>
</reference>
<dbReference type="EMBL" id="OU892284">
    <property type="protein sequence ID" value="CAG9772442.1"/>
    <property type="molecule type" value="Genomic_DNA"/>
</dbReference>
<protein>
    <submittedName>
        <fullName evidence="2">Uncharacterized protein</fullName>
    </submittedName>
</protein>
<accession>A0A9N9QSJ3</accession>
<feature type="region of interest" description="Disordered" evidence="1">
    <location>
        <begin position="450"/>
        <end position="514"/>
    </location>
</feature>
<feature type="compositionally biased region" description="Basic and acidic residues" evidence="1">
    <location>
        <begin position="450"/>
        <end position="468"/>
    </location>
</feature>
<feature type="compositionally biased region" description="Basic and acidic residues" evidence="1">
    <location>
        <begin position="483"/>
        <end position="514"/>
    </location>
</feature>
<evidence type="ECO:0000313" key="3">
    <source>
        <dbReference type="Proteomes" id="UP001152799"/>
    </source>
</evidence>
<keyword evidence="3" id="KW-1185">Reference proteome</keyword>
<evidence type="ECO:0000313" key="2">
    <source>
        <dbReference type="EMBL" id="CAG9772442.1"/>
    </source>
</evidence>
<dbReference type="Proteomes" id="UP001152799">
    <property type="component" value="Chromosome 8"/>
</dbReference>
<sequence>MKQGVEEKQVKKETKEKEILIIQLSPKSQHDSQSKPHSVVGISLDKHVTDIVKTPDEVANLPVHEEADYQEFRDNKKSNEVTDKEGGRKEEKETDDVEDKVKLDETNKGSQVTKKKKKKGSMAELRKKQKRKRELLLKLKPKEDTIVAKKDEVKINEIKETKNLISETETKLQDLKKEVSVPVEEIKLDKGEKDLSNIEEPGQPDIKPKLDDITKIDSKLIELNCETQEVIVGKSTKITDYLDSAISQKAEIVETSTDHAEPAITEKAEVLVKKSTRSPEHAESVVLPDSSPEDDGPLVLKALDIDKLELGRTVAEVPKSEAPLEKFASKLPFTQEQRETHITTQDSPIVECKIIKAFIPTISDEPYGEEINDVKEDDESGTVLRILVTTSSEDGARNVDDEVDKTHDVEIAKNNEIKSADVATVDAKLEEEVKEVKFIKYVEKGAEMKREKVESPKDYIEVKTKPESDAGMVPKLSIGQSAEEPKDKVEAIPASPKKEKVTAEAEAAKHDELC</sequence>